<dbReference type="PANTHER" id="PTHR46825">
    <property type="entry name" value="D-ALANYL-D-ALANINE-CARBOXYPEPTIDASE/ENDOPEPTIDASE AMPH"/>
    <property type="match status" value="1"/>
</dbReference>
<dbReference type="Proteomes" id="UP001232019">
    <property type="component" value="Chromosome"/>
</dbReference>
<dbReference type="InterPro" id="IPR050491">
    <property type="entry name" value="AmpC-like"/>
</dbReference>
<dbReference type="Gene3D" id="3.40.710.10">
    <property type="entry name" value="DD-peptidase/beta-lactamase superfamily"/>
    <property type="match status" value="1"/>
</dbReference>
<dbReference type="PANTHER" id="PTHR46825:SF9">
    <property type="entry name" value="BETA-LACTAMASE-RELATED DOMAIN-CONTAINING PROTEIN"/>
    <property type="match status" value="1"/>
</dbReference>
<dbReference type="InterPro" id="IPR001466">
    <property type="entry name" value="Beta-lactam-related"/>
</dbReference>
<dbReference type="KEGG" id="marp:QYS47_29630"/>
<dbReference type="Pfam" id="PF11954">
    <property type="entry name" value="DUF3471"/>
    <property type="match status" value="1"/>
</dbReference>
<evidence type="ECO:0000259" key="2">
    <source>
        <dbReference type="Pfam" id="PF11954"/>
    </source>
</evidence>
<dbReference type="InterPro" id="IPR012338">
    <property type="entry name" value="Beta-lactam/transpept-like"/>
</dbReference>
<accession>A0AA51ZWW6</accession>
<reference evidence="3" key="1">
    <citation type="submission" date="2023-08" db="EMBL/GenBank/DDBJ databases">
        <title>Comparative genomics and taxonomic characterization of three novel marine species of genus Marivirga.</title>
        <authorList>
            <person name="Muhammad N."/>
            <person name="Kim S.-G."/>
        </authorList>
    </citation>
    <scope>NUCLEOTIDE SEQUENCE</scope>
    <source>
        <strain evidence="3">BKB1-2</strain>
    </source>
</reference>
<keyword evidence="3" id="KW-0378">Hydrolase</keyword>
<dbReference type="GO" id="GO:0016787">
    <property type="term" value="F:hydrolase activity"/>
    <property type="evidence" value="ECO:0007669"/>
    <property type="project" value="UniProtKB-KW"/>
</dbReference>
<feature type="domain" description="Beta-lactamase-related" evidence="1">
    <location>
        <begin position="39"/>
        <end position="260"/>
    </location>
</feature>
<dbReference type="AlphaFoldDB" id="A0AA51ZWW6"/>
<proteinExistence type="predicted"/>
<evidence type="ECO:0000259" key="1">
    <source>
        <dbReference type="Pfam" id="PF00144"/>
    </source>
</evidence>
<name>A0AA51ZWW6_9BACT</name>
<sequence>MKNQILFLILLSLYCISCNNETEQQSETIHKFKISEIDSLLKRYHELNRFSGVVLISNKESNLYNKSFGFANYEVKKPFTDSTAFKIGEISELVTSRIINEMAANGDFQLSDEVSKYLPEMKTELTIADLLNHKTNFPDIATIQKQYPNLKYSTIEYANLAQVNSNKPGKSDLNFNILGLLIEKVSRKSFQENIFDYAKRLSLKDTYFQKTASTQEATGYLFYNFRGNGLELQESPVYSLEAAFSSRGIKSSANDLAKIIYSKPDINAEIDGYLSNDGFSYSIFYRADNGIAIIVLSNRRHPVAKEISNAINNILKGISYKVPLRRNPKAINPEILSNYIGKYKLNEFVKFEVIKEDDSLFVLLGPNKVALIPQSENQFYMLESDASMRFEEDSTNKVNSVVLLNGFIKSDERALKIDYY</sequence>
<dbReference type="Pfam" id="PF00144">
    <property type="entry name" value="Beta-lactamase"/>
    <property type="match status" value="1"/>
</dbReference>
<evidence type="ECO:0000313" key="3">
    <source>
        <dbReference type="EMBL" id="WNB18235.1"/>
    </source>
</evidence>
<dbReference type="RefSeq" id="WP_322347763.1">
    <property type="nucleotide sequence ID" value="NZ_CP129968.2"/>
</dbReference>
<dbReference type="EMBL" id="CP129968">
    <property type="protein sequence ID" value="WNB18235.1"/>
    <property type="molecule type" value="Genomic_DNA"/>
</dbReference>
<dbReference type="SUPFAM" id="SSF56601">
    <property type="entry name" value="beta-lactamase/transpeptidase-like"/>
    <property type="match status" value="1"/>
</dbReference>
<protein>
    <submittedName>
        <fullName evidence="3">Serine hydrolase</fullName>
    </submittedName>
</protein>
<feature type="domain" description="Peptidase S12 Pab87-related C-terminal" evidence="2">
    <location>
        <begin position="326"/>
        <end position="403"/>
    </location>
</feature>
<organism evidence="3">
    <name type="scientific">Marivirga arenosa</name>
    <dbReference type="NCBI Taxonomy" id="3059076"/>
    <lineage>
        <taxon>Bacteria</taxon>
        <taxon>Pseudomonadati</taxon>
        <taxon>Bacteroidota</taxon>
        <taxon>Cytophagia</taxon>
        <taxon>Cytophagales</taxon>
        <taxon>Marivirgaceae</taxon>
        <taxon>Marivirga</taxon>
    </lineage>
</organism>
<dbReference type="InterPro" id="IPR021860">
    <property type="entry name" value="Peptidase_S12_Pab87-rel_C"/>
</dbReference>
<gene>
    <name evidence="3" type="ORF">QYS47_29630</name>
</gene>